<keyword evidence="3" id="KW-1185">Reference proteome</keyword>
<evidence type="ECO:0000313" key="2">
    <source>
        <dbReference type="EMBL" id="RCH85070.1"/>
    </source>
</evidence>
<dbReference type="Proteomes" id="UP000252139">
    <property type="component" value="Unassembled WGS sequence"/>
</dbReference>
<feature type="non-terminal residue" evidence="2">
    <location>
        <position position="1"/>
    </location>
</feature>
<reference evidence="2 3" key="1">
    <citation type="journal article" date="2018" name="G3 (Bethesda)">
        <title>Phylogenetic and Phylogenomic Definition of Rhizopus Species.</title>
        <authorList>
            <person name="Gryganskyi A.P."/>
            <person name="Golan J."/>
            <person name="Dolatabadi S."/>
            <person name="Mondo S."/>
            <person name="Robb S."/>
            <person name="Idnurm A."/>
            <person name="Muszewska A."/>
            <person name="Steczkiewicz K."/>
            <person name="Masonjones S."/>
            <person name="Liao H.L."/>
            <person name="Gajdeczka M.T."/>
            <person name="Anike F."/>
            <person name="Vuek A."/>
            <person name="Anishchenko I.M."/>
            <person name="Voigt K."/>
            <person name="de Hoog G.S."/>
            <person name="Smith M.E."/>
            <person name="Heitman J."/>
            <person name="Vilgalys R."/>
            <person name="Stajich J.E."/>
        </authorList>
    </citation>
    <scope>NUCLEOTIDE SEQUENCE [LARGE SCALE GENOMIC DNA]</scope>
    <source>
        <strain evidence="2 3">CBS 357.93</strain>
    </source>
</reference>
<proteinExistence type="predicted"/>
<sequence>ERRPSKGNTVHLGIRLLLQHTTARESSPRKDDASTYQAIALRVEKVDLRKNGTSRERRPSKGNTVHLGIRQL</sequence>
<accession>A0A367J553</accession>
<comment type="caution">
    <text evidence="2">The sequence shown here is derived from an EMBL/GenBank/DDBJ whole genome shotgun (WGS) entry which is preliminary data.</text>
</comment>
<dbReference type="EMBL" id="PJQL01002191">
    <property type="protein sequence ID" value="RCH85070.1"/>
    <property type="molecule type" value="Genomic_DNA"/>
</dbReference>
<evidence type="ECO:0000313" key="3">
    <source>
        <dbReference type="Proteomes" id="UP000252139"/>
    </source>
</evidence>
<feature type="region of interest" description="Disordered" evidence="1">
    <location>
        <begin position="51"/>
        <end position="72"/>
    </location>
</feature>
<evidence type="ECO:0000256" key="1">
    <source>
        <dbReference type="SAM" id="MobiDB-lite"/>
    </source>
</evidence>
<protein>
    <submittedName>
        <fullName evidence="2">Uncharacterized protein</fullName>
    </submittedName>
</protein>
<organism evidence="2 3">
    <name type="scientific">Rhizopus azygosporus</name>
    <name type="common">Rhizopus microsporus var. azygosporus</name>
    <dbReference type="NCBI Taxonomy" id="86630"/>
    <lineage>
        <taxon>Eukaryota</taxon>
        <taxon>Fungi</taxon>
        <taxon>Fungi incertae sedis</taxon>
        <taxon>Mucoromycota</taxon>
        <taxon>Mucoromycotina</taxon>
        <taxon>Mucoromycetes</taxon>
        <taxon>Mucorales</taxon>
        <taxon>Mucorineae</taxon>
        <taxon>Rhizopodaceae</taxon>
        <taxon>Rhizopus</taxon>
    </lineage>
</organism>
<gene>
    <name evidence="2" type="ORF">CU097_000517</name>
</gene>
<dbReference type="AlphaFoldDB" id="A0A367J553"/>
<name>A0A367J553_RHIAZ</name>